<dbReference type="InterPro" id="IPR052942">
    <property type="entry name" value="LPS_cholinephosphotransferase"/>
</dbReference>
<evidence type="ECO:0000313" key="1">
    <source>
        <dbReference type="EMBL" id="STZ09691.1"/>
    </source>
</evidence>
<dbReference type="EMBL" id="UGQE01000001">
    <property type="protein sequence ID" value="STZ09691.1"/>
    <property type="molecule type" value="Genomic_DNA"/>
</dbReference>
<dbReference type="RefSeq" id="WP_207384356.1">
    <property type="nucleotide sequence ID" value="NZ_CAACXO010000037.1"/>
</dbReference>
<gene>
    <name evidence="1" type="ORF">NCTC10293_00001</name>
</gene>
<dbReference type="InterPro" id="IPR011990">
    <property type="entry name" value="TPR-like_helical_dom_sf"/>
</dbReference>
<dbReference type="Proteomes" id="UP000255279">
    <property type="component" value="Unassembled WGS sequence"/>
</dbReference>
<evidence type="ECO:0000313" key="2">
    <source>
        <dbReference type="Proteomes" id="UP000255279"/>
    </source>
</evidence>
<name>A0A378R524_9GAMM</name>
<dbReference type="PANTHER" id="PTHR43404:SF1">
    <property type="entry name" value="MNN4P"/>
    <property type="match status" value="1"/>
</dbReference>
<dbReference type="Gene3D" id="1.25.40.10">
    <property type="entry name" value="Tetratricopeptide repeat domain"/>
    <property type="match status" value="1"/>
</dbReference>
<proteinExistence type="predicted"/>
<organism evidence="1 2">
    <name type="scientific">Moraxella caviae</name>
    <dbReference type="NCBI Taxonomy" id="34060"/>
    <lineage>
        <taxon>Bacteria</taxon>
        <taxon>Pseudomonadati</taxon>
        <taxon>Pseudomonadota</taxon>
        <taxon>Gammaproteobacteria</taxon>
        <taxon>Moraxellales</taxon>
        <taxon>Moraxellaceae</taxon>
        <taxon>Moraxella</taxon>
    </lineage>
</organism>
<dbReference type="SUPFAM" id="SSF48452">
    <property type="entry name" value="TPR-like"/>
    <property type="match status" value="1"/>
</dbReference>
<dbReference type="PANTHER" id="PTHR43404">
    <property type="entry name" value="LIPOPOLYSACCHARIDE CHOLINEPHOSPHOTRANSFERASE LICD"/>
    <property type="match status" value="1"/>
</dbReference>
<sequence length="422" mass="48300">MMKLSQFPFVKKYQNTPFVQSCLQIKRNVSNTKEQRGVFSYFYIHKAQEALTSAKHTDLQTAAKKLIKKSDSLGHFYLAKSEFLLGEFEQAKSNLSRFLAANPNHIEAIYLLAEIHAIQGDKTLAWSLLEGLLTYSKRGKTWQHLSNLVEMPSDFEQYCVLFEKYFPEYLTVLLPFDLASHLSNAAIRAGNTDFALDLWRRQYRLSMQVKNTAKPTASKQYTDEKAAIALSALKNCLDGSGIEFFLISGTLLGCIREGKLLGHDKDIDVGVWDDYGVQDLASVVRRSGCFYVLPIYSPDILVVRHVSGITIDIFIHYREPDDYWHAGGKTRWHNSPFELAERAFLGNTYLIPKDYHRYLTENYGADWQTPKIEFDSAMDTPNVEVLSQKEFIIYLYKKTLSLTSSNRQSRYIGILKSLGENI</sequence>
<reference evidence="1 2" key="1">
    <citation type="submission" date="2018-06" db="EMBL/GenBank/DDBJ databases">
        <authorList>
            <consortium name="Pathogen Informatics"/>
            <person name="Doyle S."/>
        </authorList>
    </citation>
    <scope>NUCLEOTIDE SEQUENCE [LARGE SCALE GENOMIC DNA]</scope>
    <source>
        <strain evidence="1 2">NCTC10293</strain>
    </source>
</reference>
<accession>A0A378R524</accession>
<protein>
    <submittedName>
        <fullName evidence="1">LPS biosynthesis protein</fullName>
    </submittedName>
</protein>
<dbReference type="AlphaFoldDB" id="A0A378R524"/>